<organism evidence="1 2">
    <name type="scientific">Acinetobacter junii CIP 107470 = MTCC 11364</name>
    <dbReference type="NCBI Taxonomy" id="1217666"/>
    <lineage>
        <taxon>Bacteria</taxon>
        <taxon>Pseudomonadati</taxon>
        <taxon>Pseudomonadota</taxon>
        <taxon>Gammaproteobacteria</taxon>
        <taxon>Moraxellales</taxon>
        <taxon>Moraxellaceae</taxon>
        <taxon>Acinetobacter</taxon>
    </lineage>
</organism>
<dbReference type="EMBL" id="ASYZ01000172">
    <property type="protein sequence ID" value="EPR81439.1"/>
    <property type="molecule type" value="Genomic_DNA"/>
</dbReference>
<dbReference type="RefSeq" id="WP_004912878.1">
    <property type="nucleotide sequence ID" value="NZ_ASYZ01000172.1"/>
</dbReference>
<dbReference type="PATRIC" id="fig|1330047.3.peg.2887"/>
<gene>
    <name evidence="1" type="ORF">L292_1141</name>
</gene>
<sequence>MLNWFKKKDIDSVKLSWDQHLSNAIQHDIEYMKEKANLWKLNYKKEVVDSYYPYLTIQSNLDWALDLAFTHSNKDLLSEYLLWNVSECEEILNPNHPNWASKWKDLNKLIKSKVLVYYNYSYSWYHNTDIDFNEIKVNSVNLLDHYLKFDNKNWDESSQSSYITYILDLIISGDIEVAKKYININKKFKWVEKFHSWVVIFVNQISSQKNGDSLDLNITFDEPFNIIRDFNWKIGEEYEYQTGNYRSNLWYISNTSNLIRLRFAILRWIYIEKKEISGNWDDILKQIN</sequence>
<dbReference type="AlphaFoldDB" id="S7XQI5"/>
<evidence type="ECO:0000313" key="1">
    <source>
        <dbReference type="EMBL" id="EPR81439.1"/>
    </source>
</evidence>
<proteinExistence type="predicted"/>
<dbReference type="Proteomes" id="UP000018420">
    <property type="component" value="Unassembled WGS sequence"/>
</dbReference>
<reference evidence="1 2" key="1">
    <citation type="submission" date="2013-05" db="EMBL/GenBank/DDBJ databases">
        <title>Genome assembly of Acinetobacter junii MTCC 11364.</title>
        <authorList>
            <person name="Khatri I."/>
            <person name="Singh N.K."/>
            <person name="Subramanian S."/>
            <person name="Mayilraj S."/>
        </authorList>
    </citation>
    <scope>NUCLEOTIDE SEQUENCE [LARGE SCALE GENOMIC DNA]</scope>
    <source>
        <strain evidence="1 2">MTCC 11364</strain>
    </source>
</reference>
<comment type="caution">
    <text evidence="1">The sequence shown here is derived from an EMBL/GenBank/DDBJ whole genome shotgun (WGS) entry which is preliminary data.</text>
</comment>
<protein>
    <submittedName>
        <fullName evidence="1">Uncharacterized protein</fullName>
    </submittedName>
</protein>
<name>S7XQI5_ACIJU</name>
<accession>S7XQI5</accession>
<evidence type="ECO:0000313" key="2">
    <source>
        <dbReference type="Proteomes" id="UP000018420"/>
    </source>
</evidence>